<keyword evidence="3" id="KW-1185">Reference proteome</keyword>
<organism evidence="2 3">
    <name type="scientific">Helianthus annuus</name>
    <name type="common">Common sunflower</name>
    <dbReference type="NCBI Taxonomy" id="4232"/>
    <lineage>
        <taxon>Eukaryota</taxon>
        <taxon>Viridiplantae</taxon>
        <taxon>Streptophyta</taxon>
        <taxon>Embryophyta</taxon>
        <taxon>Tracheophyta</taxon>
        <taxon>Spermatophyta</taxon>
        <taxon>Magnoliopsida</taxon>
        <taxon>eudicotyledons</taxon>
        <taxon>Gunneridae</taxon>
        <taxon>Pentapetalae</taxon>
        <taxon>asterids</taxon>
        <taxon>campanulids</taxon>
        <taxon>Asterales</taxon>
        <taxon>Asteraceae</taxon>
        <taxon>Asteroideae</taxon>
        <taxon>Heliantheae alliance</taxon>
        <taxon>Heliantheae</taxon>
        <taxon>Helianthus</taxon>
    </lineage>
</organism>
<dbReference type="PANTHER" id="PTHR23406">
    <property type="entry name" value="MALIC ENZYME-RELATED"/>
    <property type="match status" value="1"/>
</dbReference>
<dbReference type="EC" id="1.1.1.39" evidence="2"/>
<keyword evidence="2" id="KW-0560">Oxidoreductase</keyword>
<dbReference type="SUPFAM" id="SSF53223">
    <property type="entry name" value="Aminoacid dehydrogenase-like, N-terminal domain"/>
    <property type="match status" value="1"/>
</dbReference>
<dbReference type="InterPro" id="IPR037062">
    <property type="entry name" value="Malic_N_dom_sf"/>
</dbReference>
<dbReference type="PANTHER" id="PTHR23406:SF78">
    <property type="entry name" value="MALIC ENZYME"/>
    <property type="match status" value="1"/>
</dbReference>
<reference evidence="2" key="2">
    <citation type="submission" date="2020-06" db="EMBL/GenBank/DDBJ databases">
        <title>Helianthus annuus Genome sequencing and assembly Release 2.</title>
        <authorList>
            <person name="Gouzy J."/>
            <person name="Langlade N."/>
            <person name="Munos S."/>
        </authorList>
    </citation>
    <scope>NUCLEOTIDE SEQUENCE</scope>
    <source>
        <tissue evidence="2">Leaves</tissue>
    </source>
</reference>
<accession>A0A9K3JMB1</accession>
<name>A0A9K3JMB1_HELAN</name>
<dbReference type="AlphaFoldDB" id="A0A9K3JMB1"/>
<proteinExistence type="predicted"/>
<evidence type="ECO:0000313" key="2">
    <source>
        <dbReference type="EMBL" id="KAF5817666.1"/>
    </source>
</evidence>
<protein>
    <submittedName>
        <fullName evidence="2">Malate dehydrogenase (Decarboxylating)</fullName>
        <ecNumber evidence="2">1.1.1.39</ecNumber>
    </submittedName>
</protein>
<dbReference type="Gene3D" id="1.20.1370.30">
    <property type="match status" value="1"/>
</dbReference>
<dbReference type="Gene3D" id="3.40.50.10380">
    <property type="entry name" value="Malic enzyme, N-terminal domain"/>
    <property type="match status" value="1"/>
</dbReference>
<gene>
    <name evidence="2" type="ORF">HanXRQr2_Chr02g0055751</name>
</gene>
<sequence length="152" mass="16931">MSPKSYSTTISKPYTFNFPRSLTHHQKIQLGAFKIMEMASSTTKTLYIQSKEDIVNNFLIRFNNGDTIHNQWCNKILINQLMECAPIVYTPTLARVCQKYSGPCLLILNDIVDMIVVTDGSRIMCLGNLGVQGIRIAIGKLDLHVAAAGINP</sequence>
<dbReference type="InterPro" id="IPR046346">
    <property type="entry name" value="Aminoacid_DH-like_N_sf"/>
</dbReference>
<dbReference type="Proteomes" id="UP000215914">
    <property type="component" value="Unassembled WGS sequence"/>
</dbReference>
<evidence type="ECO:0000313" key="3">
    <source>
        <dbReference type="Proteomes" id="UP000215914"/>
    </source>
</evidence>
<evidence type="ECO:0000259" key="1">
    <source>
        <dbReference type="SMART" id="SM01274"/>
    </source>
</evidence>
<reference evidence="2" key="1">
    <citation type="journal article" date="2017" name="Nature">
        <title>The sunflower genome provides insights into oil metabolism, flowering and Asterid evolution.</title>
        <authorList>
            <person name="Badouin H."/>
            <person name="Gouzy J."/>
            <person name="Grassa C.J."/>
            <person name="Murat F."/>
            <person name="Staton S.E."/>
            <person name="Cottret L."/>
            <person name="Lelandais-Briere C."/>
            <person name="Owens G.L."/>
            <person name="Carrere S."/>
            <person name="Mayjonade B."/>
            <person name="Legrand L."/>
            <person name="Gill N."/>
            <person name="Kane N.C."/>
            <person name="Bowers J.E."/>
            <person name="Hubner S."/>
            <person name="Bellec A."/>
            <person name="Berard A."/>
            <person name="Berges H."/>
            <person name="Blanchet N."/>
            <person name="Boniface M.C."/>
            <person name="Brunel D."/>
            <person name="Catrice O."/>
            <person name="Chaidir N."/>
            <person name="Claudel C."/>
            <person name="Donnadieu C."/>
            <person name="Faraut T."/>
            <person name="Fievet G."/>
            <person name="Helmstetter N."/>
            <person name="King M."/>
            <person name="Knapp S.J."/>
            <person name="Lai Z."/>
            <person name="Le Paslier M.C."/>
            <person name="Lippi Y."/>
            <person name="Lorenzon L."/>
            <person name="Mandel J.R."/>
            <person name="Marage G."/>
            <person name="Marchand G."/>
            <person name="Marquand E."/>
            <person name="Bret-Mestries E."/>
            <person name="Morien E."/>
            <person name="Nambeesan S."/>
            <person name="Nguyen T."/>
            <person name="Pegot-Espagnet P."/>
            <person name="Pouilly N."/>
            <person name="Raftis F."/>
            <person name="Sallet E."/>
            <person name="Schiex T."/>
            <person name="Thomas J."/>
            <person name="Vandecasteele C."/>
            <person name="Vares D."/>
            <person name="Vear F."/>
            <person name="Vautrin S."/>
            <person name="Crespi M."/>
            <person name="Mangin B."/>
            <person name="Burke J.M."/>
            <person name="Salse J."/>
            <person name="Munos S."/>
            <person name="Vincourt P."/>
            <person name="Rieseberg L.H."/>
            <person name="Langlade N.B."/>
        </authorList>
    </citation>
    <scope>NUCLEOTIDE SEQUENCE</scope>
    <source>
        <tissue evidence="2">Leaves</tissue>
    </source>
</reference>
<dbReference type="EMBL" id="MNCJ02000317">
    <property type="protein sequence ID" value="KAF5817666.1"/>
    <property type="molecule type" value="Genomic_DNA"/>
</dbReference>
<dbReference type="Pfam" id="PF00390">
    <property type="entry name" value="malic"/>
    <property type="match status" value="1"/>
</dbReference>
<dbReference type="InterPro" id="IPR012301">
    <property type="entry name" value="Malic_N_dom"/>
</dbReference>
<dbReference type="Gramene" id="mRNA:HanXRQr2_Chr02g0055751">
    <property type="protein sequence ID" value="mRNA:HanXRQr2_Chr02g0055751"/>
    <property type="gene ID" value="HanXRQr2_Chr02g0055751"/>
</dbReference>
<dbReference type="GO" id="GO:0004471">
    <property type="term" value="F:malate dehydrogenase (decarboxylating) (NAD+) activity"/>
    <property type="evidence" value="ECO:0007669"/>
    <property type="project" value="UniProtKB-EC"/>
</dbReference>
<feature type="domain" description="Malic enzyme N-terminal" evidence="1">
    <location>
        <begin position="65"/>
        <end position="152"/>
    </location>
</feature>
<dbReference type="SMART" id="SM01274">
    <property type="entry name" value="malic"/>
    <property type="match status" value="1"/>
</dbReference>
<comment type="caution">
    <text evidence="2">The sequence shown here is derived from an EMBL/GenBank/DDBJ whole genome shotgun (WGS) entry which is preliminary data.</text>
</comment>